<dbReference type="SUPFAM" id="SSF140931">
    <property type="entry name" value="Fic-like"/>
    <property type="match status" value="1"/>
</dbReference>
<dbReference type="Gene3D" id="1.10.3290.10">
    <property type="entry name" value="Fido-like domain"/>
    <property type="match status" value="1"/>
</dbReference>
<gene>
    <name evidence="2" type="ORF">DT076_13010</name>
</gene>
<evidence type="ECO:0000259" key="1">
    <source>
        <dbReference type="PROSITE" id="PS51459"/>
    </source>
</evidence>
<reference evidence="2 3" key="1">
    <citation type="submission" date="2018-07" db="EMBL/GenBank/DDBJ databases">
        <title>Desertimonas flava gen. nov. sp. nov.</title>
        <authorList>
            <person name="Liu S."/>
        </authorList>
    </citation>
    <scope>NUCLEOTIDE SEQUENCE [LARGE SCALE GENOMIC DNA]</scope>
    <source>
        <strain evidence="2 3">16Sb5-5</strain>
    </source>
</reference>
<organism evidence="2 3">
    <name type="scientific">Desertihabitans brevis</name>
    <dbReference type="NCBI Taxonomy" id="2268447"/>
    <lineage>
        <taxon>Bacteria</taxon>
        <taxon>Bacillati</taxon>
        <taxon>Actinomycetota</taxon>
        <taxon>Actinomycetes</taxon>
        <taxon>Propionibacteriales</taxon>
        <taxon>Propionibacteriaceae</taxon>
        <taxon>Desertihabitans</taxon>
    </lineage>
</organism>
<dbReference type="RefSeq" id="WP_114127095.1">
    <property type="nucleotide sequence ID" value="NZ_QOUI01000007.1"/>
</dbReference>
<accession>A0A367YUN0</accession>
<protein>
    <submittedName>
        <fullName evidence="2">Oxidoreductase</fullName>
    </submittedName>
</protein>
<name>A0A367YUN0_9ACTN</name>
<keyword evidence="3" id="KW-1185">Reference proteome</keyword>
<dbReference type="AlphaFoldDB" id="A0A367YUN0"/>
<proteinExistence type="predicted"/>
<dbReference type="EMBL" id="QOUI01000007">
    <property type="protein sequence ID" value="RCK69239.1"/>
    <property type="molecule type" value="Genomic_DNA"/>
</dbReference>
<comment type="caution">
    <text evidence="2">The sequence shown here is derived from an EMBL/GenBank/DDBJ whole genome shotgun (WGS) entry which is preliminary data.</text>
</comment>
<dbReference type="InterPro" id="IPR003812">
    <property type="entry name" value="Fido"/>
</dbReference>
<feature type="domain" description="Fido" evidence="1">
    <location>
        <begin position="92"/>
        <end position="218"/>
    </location>
</feature>
<dbReference type="InterPro" id="IPR036597">
    <property type="entry name" value="Fido-like_dom_sf"/>
</dbReference>
<sequence length="240" mass="24812">MDDPLLDLWRLVGVPSGLEAARSAADAVLRDRGLRAVPPAERARALLHGAAASAELAAGDPLAPGEPRRDWRAGAVRVSTQLGELAPLVRGAPGQALTRVHTLLARGVLPDAQVGRVRPEVADRVLELTRLLGRRSAAPSLLTAAVAHAEVATLLPFAAGNGVVARALEHLVLVADGVDPVGVLVPEAGHRDAAVDYRRALAGYATGSLGGVRDWLLHVARALAAGAETTDRLRRAPGAG</sequence>
<evidence type="ECO:0000313" key="2">
    <source>
        <dbReference type="EMBL" id="RCK69239.1"/>
    </source>
</evidence>
<dbReference type="Proteomes" id="UP000252770">
    <property type="component" value="Unassembled WGS sequence"/>
</dbReference>
<evidence type="ECO:0000313" key="3">
    <source>
        <dbReference type="Proteomes" id="UP000252770"/>
    </source>
</evidence>
<dbReference type="PROSITE" id="PS51459">
    <property type="entry name" value="FIDO"/>
    <property type="match status" value="1"/>
</dbReference>